<dbReference type="PANTHER" id="PTHR11895:SF76">
    <property type="entry name" value="INDOLEACETAMIDE HYDROLASE"/>
    <property type="match status" value="1"/>
</dbReference>
<reference evidence="2 3" key="1">
    <citation type="submission" date="2016-10" db="EMBL/GenBank/DDBJ databases">
        <authorList>
            <person name="Varghese N."/>
            <person name="Submissions S."/>
        </authorList>
    </citation>
    <scope>NUCLEOTIDE SEQUENCE [LARGE SCALE GENOMIC DNA]</scope>
    <source>
        <strain evidence="2 3">DSM 18839</strain>
    </source>
</reference>
<evidence type="ECO:0000259" key="1">
    <source>
        <dbReference type="Pfam" id="PF01425"/>
    </source>
</evidence>
<gene>
    <name evidence="2" type="ORF">SAMN05660686_01458</name>
</gene>
<dbReference type="InterPro" id="IPR023631">
    <property type="entry name" value="Amidase_dom"/>
</dbReference>
<protein>
    <submittedName>
        <fullName evidence="2">Asp-tRNAAsn/Glu-tRNAGln amidotransferase A subunit</fullName>
    </submittedName>
</protein>
<keyword evidence="3" id="KW-1185">Reference proteome</keyword>
<name>A0A8G2EXP9_9PROT</name>
<dbReference type="InterPro" id="IPR020556">
    <property type="entry name" value="Amidase_CS"/>
</dbReference>
<dbReference type="AlphaFoldDB" id="A0A8G2EXP9"/>
<dbReference type="OrthoDB" id="7245165at2"/>
<dbReference type="InterPro" id="IPR036928">
    <property type="entry name" value="AS_sf"/>
</dbReference>
<comment type="caution">
    <text evidence="2">The sequence shown here is derived from an EMBL/GenBank/DDBJ whole genome shotgun (WGS) entry which is preliminary data.</text>
</comment>
<dbReference type="InterPro" id="IPR000120">
    <property type="entry name" value="Amidase"/>
</dbReference>
<dbReference type="Gene3D" id="3.90.1300.10">
    <property type="entry name" value="Amidase signature (AS) domain"/>
    <property type="match status" value="1"/>
</dbReference>
<feature type="domain" description="Amidase" evidence="1">
    <location>
        <begin position="26"/>
        <end position="449"/>
    </location>
</feature>
<proteinExistence type="predicted"/>
<organism evidence="2 3">
    <name type="scientific">Thalassobaculum litoreum DSM 18839</name>
    <dbReference type="NCBI Taxonomy" id="1123362"/>
    <lineage>
        <taxon>Bacteria</taxon>
        <taxon>Pseudomonadati</taxon>
        <taxon>Pseudomonadota</taxon>
        <taxon>Alphaproteobacteria</taxon>
        <taxon>Rhodospirillales</taxon>
        <taxon>Thalassobaculaceae</taxon>
        <taxon>Thalassobaculum</taxon>
    </lineage>
</organism>
<dbReference type="GO" id="GO:0016740">
    <property type="term" value="F:transferase activity"/>
    <property type="evidence" value="ECO:0007669"/>
    <property type="project" value="UniProtKB-KW"/>
</dbReference>
<dbReference type="RefSeq" id="WP_051243921.1">
    <property type="nucleotide sequence ID" value="NZ_FNBW01000004.1"/>
</dbReference>
<accession>A0A8G2EXP9</accession>
<dbReference type="PANTHER" id="PTHR11895">
    <property type="entry name" value="TRANSAMIDASE"/>
    <property type="match status" value="1"/>
</dbReference>
<dbReference type="EMBL" id="FNBW01000004">
    <property type="protein sequence ID" value="SDF50260.1"/>
    <property type="molecule type" value="Genomic_DNA"/>
</dbReference>
<dbReference type="PROSITE" id="PS00571">
    <property type="entry name" value="AMIDASES"/>
    <property type="match status" value="1"/>
</dbReference>
<evidence type="ECO:0000313" key="2">
    <source>
        <dbReference type="EMBL" id="SDF50260.1"/>
    </source>
</evidence>
<dbReference type="Pfam" id="PF01425">
    <property type="entry name" value="Amidase"/>
    <property type="match status" value="1"/>
</dbReference>
<sequence>MTEPCDLSAVEARRLIGAKQLSPVDLLASCRARIEAVNPTLNAIPTTCWDRAEDEAKAAEDAVMRGDDLPTLHGLPLGVKETMVSGGVRTTFGSPIFADNVPEKDERLVAAARKAGAVAVGKTNVPEFGLGANSNNPVFGPTGNPFDPTRICGGSSGGSAVALATNMVPMALGSDTGGSLRTPAAYCGVVGYRPTPGLVPMSGRATGWSCLSVQGPMGRDVADTAMLLSVLAGSDPVDPLAYPVDPASFLDLPKVDLSSLRVAVSEDLGFAPVDNGIRETFRAAIGDIRGAFGEVVEIDPPLKDSDEVFAILRSLQFIDRFRPHYENKRHLLGPNAIANYEEALGYTFADAAWAQNQQTTNYRNFVAFMEDYDILLSPMAAVPPYPVDQLYPTHINGEELRSYFHWLGLSYGITNTAHPAITLPCGLDPTGTPFGLQVSGKRYGDHALLGISAALEAYMATIPARARPLPDIASLSA</sequence>
<keyword evidence="2" id="KW-0808">Transferase</keyword>
<dbReference type="SUPFAM" id="SSF75304">
    <property type="entry name" value="Amidase signature (AS) enzymes"/>
    <property type="match status" value="1"/>
</dbReference>
<dbReference type="Proteomes" id="UP000198615">
    <property type="component" value="Unassembled WGS sequence"/>
</dbReference>
<evidence type="ECO:0000313" key="3">
    <source>
        <dbReference type="Proteomes" id="UP000198615"/>
    </source>
</evidence>